<dbReference type="PANTHER" id="PTHR42894">
    <property type="entry name" value="N-(5'-PHOSPHORIBOSYL)ANTHRANILATE ISOMERASE"/>
    <property type="match status" value="1"/>
</dbReference>
<reference evidence="11 12" key="1">
    <citation type="submission" date="2017-12" db="EMBL/GenBank/DDBJ databases">
        <title>Sequencing the genomes of 1000 Actinobacteria strains.</title>
        <authorList>
            <person name="Klenk H.-P."/>
        </authorList>
    </citation>
    <scope>NUCLEOTIDE SEQUENCE [LARGE SCALE GENOMIC DNA]</scope>
    <source>
        <strain evidence="11 12">DSM 44489</strain>
    </source>
</reference>
<accession>A0A2N3WZI4</accession>
<keyword evidence="7 9" id="KW-0057">Aromatic amino acid biosynthesis</keyword>
<sequence length="183" mass="20151">MFVKVCGLTTEEQIDWAIELGYSAIGVMTTPKSKRYRTPEQARALAGYARGRITTFAVALEASEVAEVADAFDVVQLYQWTDLPNLAFCSAKPPEPGQTSEYFFYDASAGSGVFEEFPDWVRAQPGRVVLAGGLDPDNVAEVIDRHRPYGVDVSSSVETAPGVKSYDLMRRFKAATERPEVLE</sequence>
<comment type="pathway">
    <text evidence="2 9">Amino-acid biosynthesis; L-tryptophan biosynthesis; L-tryptophan from chorismate: step 3/5.</text>
</comment>
<dbReference type="Proteomes" id="UP000233766">
    <property type="component" value="Unassembled WGS sequence"/>
</dbReference>
<evidence type="ECO:0000256" key="2">
    <source>
        <dbReference type="ARBA" id="ARBA00004664"/>
    </source>
</evidence>
<keyword evidence="12" id="KW-1185">Reference proteome</keyword>
<comment type="caution">
    <text evidence="11">The sequence shown here is derived from an EMBL/GenBank/DDBJ whole genome shotgun (WGS) entry which is preliminary data.</text>
</comment>
<keyword evidence="5 9" id="KW-0028">Amino-acid biosynthesis</keyword>
<evidence type="ECO:0000256" key="4">
    <source>
        <dbReference type="ARBA" id="ARBA00022272"/>
    </source>
</evidence>
<evidence type="ECO:0000256" key="1">
    <source>
        <dbReference type="ARBA" id="ARBA00001164"/>
    </source>
</evidence>
<gene>
    <name evidence="9" type="primary">trpF</name>
    <name evidence="11" type="ORF">ATK86_1360</name>
</gene>
<keyword evidence="6 9" id="KW-0822">Tryptophan biosynthesis</keyword>
<dbReference type="HAMAP" id="MF_00135">
    <property type="entry name" value="PRAI"/>
    <property type="match status" value="1"/>
</dbReference>
<dbReference type="RefSeq" id="WP_143875910.1">
    <property type="nucleotide sequence ID" value="NZ_PJMW01000001.1"/>
</dbReference>
<dbReference type="PANTHER" id="PTHR42894:SF1">
    <property type="entry name" value="N-(5'-PHOSPHORIBOSYL)ANTHRANILATE ISOMERASE"/>
    <property type="match status" value="1"/>
</dbReference>
<evidence type="ECO:0000256" key="3">
    <source>
        <dbReference type="ARBA" id="ARBA00012572"/>
    </source>
</evidence>
<dbReference type="InterPro" id="IPR001240">
    <property type="entry name" value="PRAI_dom"/>
</dbReference>
<dbReference type="InterPro" id="IPR011060">
    <property type="entry name" value="RibuloseP-bd_barrel"/>
</dbReference>
<dbReference type="AlphaFoldDB" id="A0A2N3WZI4"/>
<dbReference type="SUPFAM" id="SSF51366">
    <property type="entry name" value="Ribulose-phoshate binding barrel"/>
    <property type="match status" value="1"/>
</dbReference>
<dbReference type="EMBL" id="PJMW01000001">
    <property type="protein sequence ID" value="PKV99312.1"/>
    <property type="molecule type" value="Genomic_DNA"/>
</dbReference>
<keyword evidence="8 9" id="KW-0413">Isomerase</keyword>
<dbReference type="UniPathway" id="UPA00035">
    <property type="reaction ID" value="UER00042"/>
</dbReference>
<comment type="catalytic activity">
    <reaction evidence="1 9">
        <text>N-(5-phospho-beta-D-ribosyl)anthranilate = 1-(2-carboxyphenylamino)-1-deoxy-D-ribulose 5-phosphate</text>
        <dbReference type="Rhea" id="RHEA:21540"/>
        <dbReference type="ChEBI" id="CHEBI:18277"/>
        <dbReference type="ChEBI" id="CHEBI:58613"/>
        <dbReference type="EC" id="5.3.1.24"/>
    </reaction>
</comment>
<protein>
    <recommendedName>
        <fullName evidence="4 9">N-(5'-phosphoribosyl)anthranilate isomerase</fullName>
        <shortName evidence="9">PRAI</shortName>
        <ecNumber evidence="3 9">5.3.1.24</ecNumber>
    </recommendedName>
</protein>
<dbReference type="EC" id="5.3.1.24" evidence="3 9"/>
<organism evidence="11 12">
    <name type="scientific">Nocardia fluminea</name>
    <dbReference type="NCBI Taxonomy" id="134984"/>
    <lineage>
        <taxon>Bacteria</taxon>
        <taxon>Bacillati</taxon>
        <taxon>Actinomycetota</taxon>
        <taxon>Actinomycetes</taxon>
        <taxon>Mycobacteriales</taxon>
        <taxon>Nocardiaceae</taxon>
        <taxon>Nocardia</taxon>
    </lineage>
</organism>
<dbReference type="GO" id="GO:0004640">
    <property type="term" value="F:phosphoribosylanthranilate isomerase activity"/>
    <property type="evidence" value="ECO:0007669"/>
    <property type="project" value="UniProtKB-UniRule"/>
</dbReference>
<evidence type="ECO:0000313" key="11">
    <source>
        <dbReference type="EMBL" id="PKV99312.1"/>
    </source>
</evidence>
<dbReference type="GO" id="GO:0000162">
    <property type="term" value="P:L-tryptophan biosynthetic process"/>
    <property type="evidence" value="ECO:0007669"/>
    <property type="project" value="UniProtKB-UniRule"/>
</dbReference>
<evidence type="ECO:0000256" key="9">
    <source>
        <dbReference type="HAMAP-Rule" id="MF_00135"/>
    </source>
</evidence>
<evidence type="ECO:0000259" key="10">
    <source>
        <dbReference type="Pfam" id="PF00697"/>
    </source>
</evidence>
<dbReference type="Pfam" id="PF00697">
    <property type="entry name" value="PRAI"/>
    <property type="match status" value="1"/>
</dbReference>
<evidence type="ECO:0000313" key="12">
    <source>
        <dbReference type="Proteomes" id="UP000233766"/>
    </source>
</evidence>
<proteinExistence type="inferred from homology"/>
<name>A0A2N3WZI4_9NOCA</name>
<evidence type="ECO:0000256" key="6">
    <source>
        <dbReference type="ARBA" id="ARBA00022822"/>
    </source>
</evidence>
<evidence type="ECO:0000256" key="7">
    <source>
        <dbReference type="ARBA" id="ARBA00023141"/>
    </source>
</evidence>
<comment type="similarity">
    <text evidence="9">Belongs to the TrpF family.</text>
</comment>
<feature type="domain" description="N-(5'phosphoribosyl) anthranilate isomerase (PRAI)" evidence="10">
    <location>
        <begin position="119"/>
        <end position="172"/>
    </location>
</feature>
<evidence type="ECO:0000256" key="5">
    <source>
        <dbReference type="ARBA" id="ARBA00022605"/>
    </source>
</evidence>
<dbReference type="Gene3D" id="3.20.20.70">
    <property type="entry name" value="Aldolase class I"/>
    <property type="match status" value="2"/>
</dbReference>
<dbReference type="CDD" id="cd00405">
    <property type="entry name" value="PRAI"/>
    <property type="match status" value="1"/>
</dbReference>
<dbReference type="OrthoDB" id="3243379at2"/>
<evidence type="ECO:0000256" key="8">
    <source>
        <dbReference type="ARBA" id="ARBA00023235"/>
    </source>
</evidence>
<dbReference type="InterPro" id="IPR013785">
    <property type="entry name" value="Aldolase_TIM"/>
</dbReference>
<dbReference type="InterPro" id="IPR044643">
    <property type="entry name" value="TrpF_fam"/>
</dbReference>